<keyword evidence="1" id="KW-0548">Nucleotidyltransferase</keyword>
<comment type="function">
    <text evidence="1">Telomerase is a ribonucleoprotein enzyme essential for the replication of chromosome termini in most eukaryotes. It elongates telomeres. It is a reverse transcriptase that adds simple sequence repeats to chromosome ends by copying a template sequence within the RNA component of the enzyme.</text>
</comment>
<dbReference type="PRINTS" id="PR01365">
    <property type="entry name" value="TELOMERASERT"/>
</dbReference>
<keyword evidence="1" id="KW-0460">Magnesium</keyword>
<feature type="domain" description="Reverse transcriptase" evidence="2">
    <location>
        <begin position="258"/>
        <end position="551"/>
    </location>
</feature>
<dbReference type="GO" id="GO:0000333">
    <property type="term" value="C:telomerase catalytic core complex"/>
    <property type="evidence" value="ECO:0007669"/>
    <property type="project" value="TreeGrafter"/>
</dbReference>
<proteinExistence type="inferred from homology"/>
<dbReference type="Gene3D" id="1.10.132.70">
    <property type="match status" value="1"/>
</dbReference>
<dbReference type="GO" id="GO:0007004">
    <property type="term" value="P:telomere maintenance via telomerase"/>
    <property type="evidence" value="ECO:0007669"/>
    <property type="project" value="TreeGrafter"/>
</dbReference>
<keyword evidence="1 3" id="KW-0695">RNA-directed DNA polymerase</keyword>
<evidence type="ECO:0000259" key="2">
    <source>
        <dbReference type="PROSITE" id="PS50878"/>
    </source>
</evidence>
<dbReference type="PANTHER" id="PTHR12066:SF0">
    <property type="entry name" value="TELOMERASE REVERSE TRANSCRIPTASE"/>
    <property type="match status" value="1"/>
</dbReference>
<comment type="catalytic activity">
    <reaction evidence="1">
        <text>DNA(n) + a 2'-deoxyribonucleoside 5'-triphosphate = DNA(n+1) + diphosphate</text>
        <dbReference type="Rhea" id="RHEA:22508"/>
        <dbReference type="Rhea" id="RHEA-COMP:17339"/>
        <dbReference type="Rhea" id="RHEA-COMP:17340"/>
        <dbReference type="ChEBI" id="CHEBI:33019"/>
        <dbReference type="ChEBI" id="CHEBI:61560"/>
        <dbReference type="ChEBI" id="CHEBI:173112"/>
        <dbReference type="EC" id="2.7.7.49"/>
    </reaction>
</comment>
<dbReference type="Pfam" id="PF00078">
    <property type="entry name" value="RVT_1"/>
    <property type="match status" value="1"/>
</dbReference>
<dbReference type="Gene3D" id="3.30.70.2630">
    <property type="match status" value="1"/>
</dbReference>
<comment type="subcellular location">
    <subcellularLocation>
        <location evidence="1">Nucleus</location>
    </subcellularLocation>
    <subcellularLocation>
        <location evidence="1">Chromosome</location>
        <location evidence="1">Telomere</location>
    </subcellularLocation>
</comment>
<dbReference type="SUPFAM" id="SSF56672">
    <property type="entry name" value="DNA/RNA polymerases"/>
    <property type="match status" value="1"/>
</dbReference>
<sequence>MGKKRERRKKCRRKRVHLPKHVVDSLKESTWTVPPIHAIQNRTSSAFCRPNQISTLSEGYKAMITTELLSEPGFDALANVSPRSANELLQIAGRISTNFRKIRMHRIANDHIPDAIKLSQSQAVKRPVTKTQLYATFQKFYDFVFPVEFLGAENSITLVQNFVNVFCDLRSRGDVTCYDELFQKIRLNQIEWLYGALHEVKVVLMRNILQYMTSLFTNFICRIFYTTVNSDGKIIHYKRSVWRRIERSGFQILCAQRKFNEVESISDDRPLHRLRFLPKIKTGGLRPIVTFKNENVTQQLSETRAVLDLIMEENRASLGWGAPNFLDWRIEKRKDENELYWATADVTNCFTIMDHSFLMKTLSQLIRNDKIFHVIRVSLMNEKLKYRYQKRVAGNSYVHAIRRVVLKRGETNANNTIGVVLTGEEVLKRIRDFALCTVTKRSGSNYVSGRGIAQGNTLSIRLCNIYLGAVERLLFPEKPREVFCQRYVDDYIMFSTNKEKLSQIIKKINSDGEQYGVHLNPNKIICSFDPAISGMKTLRPKEKITWCGFAFNTKTLSMSVDYRRYRLRRPTYNIDKSLHKSEYFNYMCFAAKRLLKNRYMSLRMCSQVFPEKRQLQLRRKFCRFAYEFYFRHFARQMHLNLHDRTIRVFFDQLVRWISNCFTYRSLPDAVSSELFK</sequence>
<dbReference type="AlphaFoldDB" id="A0AAD4N2D6"/>
<dbReference type="InterPro" id="IPR003545">
    <property type="entry name" value="Telomerase_RT"/>
</dbReference>
<keyword evidence="1" id="KW-0808">Transferase</keyword>
<dbReference type="PANTHER" id="PTHR12066">
    <property type="entry name" value="TELOMERASE REVERSE TRANSCRIPTASE"/>
    <property type="match status" value="1"/>
</dbReference>
<dbReference type="Proteomes" id="UP001201812">
    <property type="component" value="Unassembled WGS sequence"/>
</dbReference>
<comment type="caution">
    <text evidence="3">The sequence shown here is derived from an EMBL/GenBank/DDBJ whole genome shotgun (WGS) entry which is preliminary data.</text>
</comment>
<protein>
    <recommendedName>
        <fullName evidence="1">Telomerase reverse transcriptase</fullName>
        <ecNumber evidence="1">2.7.7.49</ecNumber>
    </recommendedName>
    <alternativeName>
        <fullName evidence="1">Telomerase catalytic subunit</fullName>
    </alternativeName>
</protein>
<evidence type="ECO:0000313" key="3">
    <source>
        <dbReference type="EMBL" id="KAI1709073.1"/>
    </source>
</evidence>
<gene>
    <name evidence="3" type="ORF">DdX_11471</name>
</gene>
<keyword evidence="4" id="KW-1185">Reference proteome</keyword>
<comment type="similarity">
    <text evidence="1">Belongs to the reverse transcriptase family. Telomerase subfamily.</text>
</comment>
<accession>A0AAD4N2D6</accession>
<keyword evidence="1" id="KW-0479">Metal-binding</keyword>
<dbReference type="CDD" id="cd01646">
    <property type="entry name" value="RT_Bac_retron_I"/>
    <property type="match status" value="1"/>
</dbReference>
<keyword evidence="1" id="KW-0158">Chromosome</keyword>
<dbReference type="EC" id="2.7.7.49" evidence="1"/>
<dbReference type="InterPro" id="IPR000477">
    <property type="entry name" value="RT_dom"/>
</dbReference>
<keyword evidence="1" id="KW-0779">Telomere</keyword>
<dbReference type="GO" id="GO:0042162">
    <property type="term" value="F:telomeric DNA binding"/>
    <property type="evidence" value="ECO:0007669"/>
    <property type="project" value="TreeGrafter"/>
</dbReference>
<dbReference type="EMBL" id="JAKKPZ010000032">
    <property type="protein sequence ID" value="KAI1709073.1"/>
    <property type="molecule type" value="Genomic_DNA"/>
</dbReference>
<keyword evidence="1" id="KW-0539">Nucleus</keyword>
<evidence type="ECO:0000256" key="1">
    <source>
        <dbReference type="RuleBase" id="RU365061"/>
    </source>
</evidence>
<evidence type="ECO:0000313" key="4">
    <source>
        <dbReference type="Proteomes" id="UP001201812"/>
    </source>
</evidence>
<dbReference type="GO" id="GO:0000781">
    <property type="term" value="C:chromosome, telomeric region"/>
    <property type="evidence" value="ECO:0007669"/>
    <property type="project" value="UniProtKB-SubCell"/>
</dbReference>
<dbReference type="GO" id="GO:0046872">
    <property type="term" value="F:metal ion binding"/>
    <property type="evidence" value="ECO:0007669"/>
    <property type="project" value="UniProtKB-KW"/>
</dbReference>
<dbReference type="GO" id="GO:0070034">
    <property type="term" value="F:telomerase RNA binding"/>
    <property type="evidence" value="ECO:0007669"/>
    <property type="project" value="TreeGrafter"/>
</dbReference>
<organism evidence="3 4">
    <name type="scientific">Ditylenchus destructor</name>
    <dbReference type="NCBI Taxonomy" id="166010"/>
    <lineage>
        <taxon>Eukaryota</taxon>
        <taxon>Metazoa</taxon>
        <taxon>Ecdysozoa</taxon>
        <taxon>Nematoda</taxon>
        <taxon>Chromadorea</taxon>
        <taxon>Rhabditida</taxon>
        <taxon>Tylenchina</taxon>
        <taxon>Tylenchomorpha</taxon>
        <taxon>Sphaerularioidea</taxon>
        <taxon>Anguinidae</taxon>
        <taxon>Anguininae</taxon>
        <taxon>Ditylenchus</taxon>
    </lineage>
</organism>
<dbReference type="PROSITE" id="PS50878">
    <property type="entry name" value="RT_POL"/>
    <property type="match status" value="1"/>
</dbReference>
<reference evidence="3" key="1">
    <citation type="submission" date="2022-01" db="EMBL/GenBank/DDBJ databases">
        <title>Genome Sequence Resource for Two Populations of Ditylenchus destructor, the Migratory Endoparasitic Phytonematode.</title>
        <authorList>
            <person name="Zhang H."/>
            <person name="Lin R."/>
            <person name="Xie B."/>
        </authorList>
    </citation>
    <scope>NUCLEOTIDE SEQUENCE</scope>
    <source>
        <strain evidence="3">BazhouSP</strain>
    </source>
</reference>
<name>A0AAD4N2D6_9BILA</name>
<dbReference type="GO" id="GO:0003720">
    <property type="term" value="F:telomerase activity"/>
    <property type="evidence" value="ECO:0007669"/>
    <property type="project" value="InterPro"/>
</dbReference>
<dbReference type="InterPro" id="IPR043502">
    <property type="entry name" value="DNA/RNA_pol_sf"/>
</dbReference>